<comment type="caution">
    <text evidence="3">The sequence shown here is derived from an EMBL/GenBank/DDBJ whole genome shotgun (WGS) entry which is preliminary data.</text>
</comment>
<keyword evidence="3" id="KW-0966">Cell projection</keyword>
<sequence length="288" mass="32596">MTDQAHELRQRVLQYEQNQARTIAVFSGKGGVGKSNFALNFSMALSEQGKSVLIFDLDIGMGNIDILLGLQPRQNLSTMLEKKLQISDIIEAGPQRLSYIAAGTGLSDFFHLDRSKYDYFIRQLQHVTTAYDYIIFDLGAGMSEEHLAFIQAADESIVVTTTEPTSITDAYAAIKQLVAHSKRQDLQLSLLVNRASDRDEGEFAYTKLNAVVMKFLNQSLSYQGYIPDDSAVVQAVKQQQPYYLVLPKSKASKQMRKLVENYLNQDETIEPDRKFVKRLRSFFSRKVD</sequence>
<proteinExistence type="predicted"/>
<name>A0ABT9VE27_9BACI</name>
<dbReference type="Proteomes" id="UP001224359">
    <property type="component" value="Unassembled WGS sequence"/>
</dbReference>
<dbReference type="InterPro" id="IPR050625">
    <property type="entry name" value="ParA/MinD_ATPase"/>
</dbReference>
<evidence type="ECO:0000256" key="2">
    <source>
        <dbReference type="ARBA" id="ARBA00022840"/>
    </source>
</evidence>
<dbReference type="PIRSF" id="PIRSF003092">
    <property type="entry name" value="MinD"/>
    <property type="match status" value="1"/>
</dbReference>
<gene>
    <name evidence="3" type="ORF">J2S77_001039</name>
</gene>
<keyword evidence="3" id="KW-0282">Flagellum</keyword>
<keyword evidence="4" id="KW-1185">Reference proteome</keyword>
<dbReference type="InterPro" id="IPR033756">
    <property type="entry name" value="YlxH/NBP35"/>
</dbReference>
<evidence type="ECO:0000256" key="1">
    <source>
        <dbReference type="ARBA" id="ARBA00022741"/>
    </source>
</evidence>
<keyword evidence="2" id="KW-0067">ATP-binding</keyword>
<dbReference type="Pfam" id="PF10609">
    <property type="entry name" value="ParA"/>
    <property type="match status" value="1"/>
</dbReference>
<protein>
    <submittedName>
        <fullName evidence="3">Flagellar biosynthesis protein FlhG</fullName>
    </submittedName>
</protein>
<dbReference type="Gene3D" id="3.40.50.300">
    <property type="entry name" value="P-loop containing nucleotide triphosphate hydrolases"/>
    <property type="match status" value="1"/>
</dbReference>
<dbReference type="InterPro" id="IPR033875">
    <property type="entry name" value="FlhG"/>
</dbReference>
<organism evidence="3 4">
    <name type="scientific">Alkalibacillus salilacus</name>
    <dbReference type="NCBI Taxonomy" id="284582"/>
    <lineage>
        <taxon>Bacteria</taxon>
        <taxon>Bacillati</taxon>
        <taxon>Bacillota</taxon>
        <taxon>Bacilli</taxon>
        <taxon>Bacillales</taxon>
        <taxon>Bacillaceae</taxon>
        <taxon>Alkalibacillus</taxon>
    </lineage>
</organism>
<dbReference type="InterPro" id="IPR025501">
    <property type="entry name" value="MinD_FleN"/>
</dbReference>
<dbReference type="SUPFAM" id="SSF52540">
    <property type="entry name" value="P-loop containing nucleoside triphosphate hydrolases"/>
    <property type="match status" value="1"/>
</dbReference>
<evidence type="ECO:0000313" key="3">
    <source>
        <dbReference type="EMBL" id="MDQ0159075.1"/>
    </source>
</evidence>
<dbReference type="RefSeq" id="WP_306975264.1">
    <property type="nucleotide sequence ID" value="NZ_JAUSTQ010000003.1"/>
</dbReference>
<dbReference type="InterPro" id="IPR027417">
    <property type="entry name" value="P-loop_NTPase"/>
</dbReference>
<keyword evidence="1" id="KW-0547">Nucleotide-binding</keyword>
<keyword evidence="3" id="KW-0969">Cilium</keyword>
<reference evidence="3 4" key="1">
    <citation type="submission" date="2023-07" db="EMBL/GenBank/DDBJ databases">
        <title>Genomic Encyclopedia of Type Strains, Phase IV (KMG-IV): sequencing the most valuable type-strain genomes for metagenomic binning, comparative biology and taxonomic classification.</title>
        <authorList>
            <person name="Goeker M."/>
        </authorList>
    </citation>
    <scope>NUCLEOTIDE SEQUENCE [LARGE SCALE GENOMIC DNA]</scope>
    <source>
        <strain evidence="3 4">DSM 16460</strain>
    </source>
</reference>
<dbReference type="PANTHER" id="PTHR43384:SF4">
    <property type="entry name" value="CELLULOSE BIOSYNTHESIS PROTEIN BCSQ-RELATED"/>
    <property type="match status" value="1"/>
</dbReference>
<dbReference type="PANTHER" id="PTHR43384">
    <property type="entry name" value="SEPTUM SITE-DETERMINING PROTEIN MIND HOMOLOG, CHLOROPLASTIC-RELATED"/>
    <property type="match status" value="1"/>
</dbReference>
<evidence type="ECO:0000313" key="4">
    <source>
        <dbReference type="Proteomes" id="UP001224359"/>
    </source>
</evidence>
<accession>A0ABT9VE27</accession>
<dbReference type="EMBL" id="JAUSTQ010000003">
    <property type="protein sequence ID" value="MDQ0159075.1"/>
    <property type="molecule type" value="Genomic_DNA"/>
</dbReference>
<dbReference type="CDD" id="cd02038">
    <property type="entry name" value="FlhG-like"/>
    <property type="match status" value="1"/>
</dbReference>